<proteinExistence type="predicted"/>
<dbReference type="RefSeq" id="WP_132497050.1">
    <property type="nucleotide sequence ID" value="NZ_SMAS01000009.1"/>
</dbReference>
<name>A0A4R3NGI7_9GAMM</name>
<reference evidence="1 2" key="1">
    <citation type="submission" date="2019-03" db="EMBL/GenBank/DDBJ databases">
        <title>Genomic analyses of the natural microbiome of Caenorhabditis elegans.</title>
        <authorList>
            <person name="Samuel B."/>
        </authorList>
    </citation>
    <scope>NUCLEOTIDE SEQUENCE [LARGE SCALE GENOMIC DNA]</scope>
    <source>
        <strain evidence="1 2">JUb102</strain>
    </source>
</reference>
<gene>
    <name evidence="1" type="ORF">EC835_109145</name>
</gene>
<dbReference type="Proteomes" id="UP000295055">
    <property type="component" value="Unassembled WGS sequence"/>
</dbReference>
<sequence length="1349" mass="152752">MDNRKKYALMHTNQSSAQLTSQAQQHGYLELGLYKNRGRVAKIHTDSFYLEGLQDDPQKTHSGQAAFDITNWLLDKPRLPGEQRKNYLLSTLYEDDFSGFKFHPLHNLWVDSFNSPHQWRDGEPRSQSQFVELLLPSGQSERHYGMLILAGDANDLQVELARHWLELTGGGLLIIENDTTLISKPVQLLLDELEYIQDSPASEQDTTIFAQYSQPGISVTATPASDEDSSKRKYYVLDNLTYYFSGLPQQIEPTTWVYEGVLTVPKSERLILYVDTQYHPYNLTLDIDQHTHQINAQDECGEIVIKHTQKGQQVHFKITTTTQENAPNIRLGWGFSGQESVQFIPDDFIHHTPLITTENTSVEQPAPHSLFNPDGYQQTLSLPSTSINSFALTEETRNNSYYFSIQINSSRLNTVLRLDDISLSPHDSWEGLAAEIEDYVNQQLADLELPLISAHYKNNQIVITCGGMIVSQFQLKNQQLHPILIAENPHGIANQFHVGVLSGSLPFHEEIEYFQLIEAPLFGEVVLNEITGEWQYIPDGKQSFRGNDQFDFIAIMKNGSVSTPMSIQLQSEEAPYLSLPNQRIFTLPDPIYHHPQMRHHPVPSDLQIHSIQLAQTHLLEPHTKYFSLTADRPALLKIDITSASEATAPDIVAIIRDKEGIELEKVVLTGPSNLPTALTPPPNTPSFEAKDWHRYSYTAPIKGKWIQPDMEMQILAGGIPITQYGIQNIEAEYAMPGEGTPFPFYTTEGSFFPRVKKIKPITAHVAHKTLYQDGHGTYSYSPLSWGLEALAKLPVHQLTLYSYPPIPQKPALYPYIVKDDTGYTDKTKLVHPLYDAPSKIAEPKVSQIEWSYLDSQNAARRTKLSSEFFYMATEPLNMKGGTSPTIGFASQNFGGGISKPSILWHELFGHGFNLRHTTIAGYPYSAKSHGQNMAYDSYRQQYTTYRESNPDNEIIPAMYPIDYPHYSDQYDAFLAHSDYYIYLAQHFLSKINESEVPGEYVSAYQLNGIFLPLPDGSQHPYSYLTVTQTIGQLIQQEHSGSPYSLTITYVTPSGLLTESLKISLRDNELNLNIANKGEIVSLKIIKTENGADTEIFHYKNPESLTNRVYIHGDGKNVPEQLQIDNYWRGNKLFWSVSEDSRALCAKWVEKGRLHQQYFPLTNQNKINAGAKFLPTNHLNLLDYNAPASSTKVTDLSEVRLLSDVQFNQQVNLRELGLPYNNNTYWVTLCIYDENDKIQESAPLEPWYLFEQDGILTIKGTIDSTPDLKIAGIKIYSDIHLQDDVAANSIFIGQNDQNTLAENKEFLNYDRPVEFNALISQMAGMKEDTISAQQQATQWVESAHFIPLVA</sequence>
<dbReference type="EMBL" id="SMAS01000009">
    <property type="protein sequence ID" value="TCT30392.1"/>
    <property type="molecule type" value="Genomic_DNA"/>
</dbReference>
<evidence type="ECO:0000313" key="2">
    <source>
        <dbReference type="Proteomes" id="UP000295055"/>
    </source>
</evidence>
<accession>A0A4R3NGI7</accession>
<comment type="caution">
    <text evidence="1">The sequence shown here is derived from an EMBL/GenBank/DDBJ whole genome shotgun (WGS) entry which is preliminary data.</text>
</comment>
<evidence type="ECO:0000313" key="1">
    <source>
        <dbReference type="EMBL" id="TCT30392.1"/>
    </source>
</evidence>
<protein>
    <submittedName>
        <fullName evidence="1">Uncharacterized protein</fullName>
    </submittedName>
</protein>
<dbReference type="OrthoDB" id="6466806at2"/>
<organism evidence="1 2">
    <name type="scientific">Providencia alcalifaciens</name>
    <dbReference type="NCBI Taxonomy" id="126385"/>
    <lineage>
        <taxon>Bacteria</taxon>
        <taxon>Pseudomonadati</taxon>
        <taxon>Pseudomonadota</taxon>
        <taxon>Gammaproteobacteria</taxon>
        <taxon>Enterobacterales</taxon>
        <taxon>Morganellaceae</taxon>
        <taxon>Providencia</taxon>
    </lineage>
</organism>